<evidence type="ECO:0000313" key="2">
    <source>
        <dbReference type="Proteomes" id="UP001209878"/>
    </source>
</evidence>
<keyword evidence="2" id="KW-1185">Reference proteome</keyword>
<dbReference type="AlphaFoldDB" id="A0AAD9UI63"/>
<dbReference type="EMBL" id="JAODUO010000088">
    <property type="protein sequence ID" value="KAK2190107.1"/>
    <property type="molecule type" value="Genomic_DNA"/>
</dbReference>
<name>A0AAD9UI63_RIDPI</name>
<protein>
    <submittedName>
        <fullName evidence="1">Uncharacterized protein</fullName>
    </submittedName>
</protein>
<proteinExistence type="predicted"/>
<accession>A0AAD9UI63</accession>
<comment type="caution">
    <text evidence="1">The sequence shown here is derived from an EMBL/GenBank/DDBJ whole genome shotgun (WGS) entry which is preliminary data.</text>
</comment>
<dbReference type="Proteomes" id="UP001209878">
    <property type="component" value="Unassembled WGS sequence"/>
</dbReference>
<organism evidence="1 2">
    <name type="scientific">Ridgeia piscesae</name>
    <name type="common">Tubeworm</name>
    <dbReference type="NCBI Taxonomy" id="27915"/>
    <lineage>
        <taxon>Eukaryota</taxon>
        <taxon>Metazoa</taxon>
        <taxon>Spiralia</taxon>
        <taxon>Lophotrochozoa</taxon>
        <taxon>Annelida</taxon>
        <taxon>Polychaeta</taxon>
        <taxon>Sedentaria</taxon>
        <taxon>Canalipalpata</taxon>
        <taxon>Sabellida</taxon>
        <taxon>Siboglinidae</taxon>
        <taxon>Ridgeia</taxon>
    </lineage>
</organism>
<reference evidence="1" key="1">
    <citation type="journal article" date="2023" name="Mol. Biol. Evol.">
        <title>Third-Generation Sequencing Reveals the Adaptive Role of the Epigenome in Three Deep-Sea Polychaetes.</title>
        <authorList>
            <person name="Perez M."/>
            <person name="Aroh O."/>
            <person name="Sun Y."/>
            <person name="Lan Y."/>
            <person name="Juniper S.K."/>
            <person name="Young C.R."/>
            <person name="Angers B."/>
            <person name="Qian P.Y."/>
        </authorList>
    </citation>
    <scope>NUCLEOTIDE SEQUENCE</scope>
    <source>
        <strain evidence="1">R07B-5</strain>
    </source>
</reference>
<gene>
    <name evidence="1" type="ORF">NP493_88g03006</name>
</gene>
<evidence type="ECO:0000313" key="1">
    <source>
        <dbReference type="EMBL" id="KAK2190107.1"/>
    </source>
</evidence>
<sequence length="112" mass="12223">MDRGAPPLPVGLVSTRLPVIGPGTESKHSHPIHKQLSTRIRPSQLASRRRSTRRSCWLIFPQVEAVVVWWLLLLGGGGSDCGGDYDSGVCFVDIIVICVDKTLFCCCLGRCC</sequence>